<feature type="transmembrane region" description="Helical" evidence="10">
    <location>
        <begin position="207"/>
        <end position="231"/>
    </location>
</feature>
<evidence type="ECO:0000256" key="2">
    <source>
        <dbReference type="ARBA" id="ARBA00022475"/>
    </source>
</evidence>
<keyword evidence="3" id="KW-0997">Cell inner membrane</keyword>
<dbReference type="PROSITE" id="PS50885">
    <property type="entry name" value="HAMP"/>
    <property type="match status" value="1"/>
</dbReference>
<dbReference type="Proteomes" id="UP000198870">
    <property type="component" value="Unassembled WGS sequence"/>
</dbReference>
<dbReference type="GO" id="GO:0007165">
    <property type="term" value="P:signal transduction"/>
    <property type="evidence" value="ECO:0007669"/>
    <property type="project" value="UniProtKB-KW"/>
</dbReference>
<dbReference type="GO" id="GO:0006935">
    <property type="term" value="P:chemotaxis"/>
    <property type="evidence" value="ECO:0007669"/>
    <property type="project" value="InterPro"/>
</dbReference>
<dbReference type="AlphaFoldDB" id="A0A1G5FDX1"/>
<dbReference type="RefSeq" id="WP_092210880.1">
    <property type="nucleotide sequence ID" value="NZ_FMUX01000008.1"/>
</dbReference>
<dbReference type="SMART" id="SM01049">
    <property type="entry name" value="Cache_2"/>
    <property type="match status" value="1"/>
</dbReference>
<dbReference type="InterPro" id="IPR033480">
    <property type="entry name" value="sCache_2"/>
</dbReference>
<dbReference type="Pfam" id="PF00672">
    <property type="entry name" value="HAMP"/>
    <property type="match status" value="1"/>
</dbReference>
<dbReference type="InterPro" id="IPR003660">
    <property type="entry name" value="HAMP_dom"/>
</dbReference>
<evidence type="ECO:0000256" key="7">
    <source>
        <dbReference type="ARBA" id="ARBA00023224"/>
    </source>
</evidence>
<dbReference type="SMART" id="SM00304">
    <property type="entry name" value="HAMP"/>
    <property type="match status" value="1"/>
</dbReference>
<dbReference type="PROSITE" id="PS50111">
    <property type="entry name" value="CHEMOTAXIS_TRANSDUC_2"/>
    <property type="match status" value="1"/>
</dbReference>
<evidence type="ECO:0000259" key="11">
    <source>
        <dbReference type="PROSITE" id="PS50111"/>
    </source>
</evidence>
<accession>A0A1G5FDX1</accession>
<feature type="transmembrane region" description="Helical" evidence="10">
    <location>
        <begin position="12"/>
        <end position="30"/>
    </location>
</feature>
<evidence type="ECO:0000256" key="3">
    <source>
        <dbReference type="ARBA" id="ARBA00022519"/>
    </source>
</evidence>
<dbReference type="PRINTS" id="PR00260">
    <property type="entry name" value="CHEMTRNSDUCR"/>
</dbReference>
<keyword evidence="2" id="KW-1003">Cell membrane</keyword>
<dbReference type="Gene3D" id="1.10.287.950">
    <property type="entry name" value="Methyl-accepting chemotaxis protein"/>
    <property type="match status" value="1"/>
</dbReference>
<comment type="similarity">
    <text evidence="8">Belongs to the methyl-accepting chemotaxis (MCP) protein family.</text>
</comment>
<keyword evidence="15" id="KW-1185">Reference proteome</keyword>
<reference evidence="14 15" key="1">
    <citation type="submission" date="2016-10" db="EMBL/GenBank/DDBJ databases">
        <authorList>
            <person name="de Groot N.N."/>
        </authorList>
    </citation>
    <scope>NUCLEOTIDE SEQUENCE [LARGE SCALE GENOMIC DNA]</scope>
    <source>
        <strain evidence="14 15">AA1</strain>
    </source>
</reference>
<evidence type="ECO:0000259" key="12">
    <source>
        <dbReference type="PROSITE" id="PS50192"/>
    </source>
</evidence>
<evidence type="ECO:0000256" key="6">
    <source>
        <dbReference type="ARBA" id="ARBA00023136"/>
    </source>
</evidence>
<dbReference type="GO" id="GO:0004888">
    <property type="term" value="F:transmembrane signaling receptor activity"/>
    <property type="evidence" value="ECO:0007669"/>
    <property type="project" value="InterPro"/>
</dbReference>
<dbReference type="InterPro" id="IPR000727">
    <property type="entry name" value="T_SNARE_dom"/>
</dbReference>
<dbReference type="InterPro" id="IPR004090">
    <property type="entry name" value="Chemotax_Me-accpt_rcpt"/>
</dbReference>
<dbReference type="Pfam" id="PF17200">
    <property type="entry name" value="sCache_2"/>
    <property type="match status" value="1"/>
</dbReference>
<keyword evidence="6 10" id="KW-0472">Membrane</keyword>
<name>A0A1G5FDX1_9BACT</name>
<comment type="subcellular location">
    <subcellularLocation>
        <location evidence="1">Cell inner membrane</location>
        <topology evidence="1">Multi-pass membrane protein</topology>
    </subcellularLocation>
</comment>
<evidence type="ECO:0000256" key="4">
    <source>
        <dbReference type="ARBA" id="ARBA00022692"/>
    </source>
</evidence>
<dbReference type="Gene3D" id="3.30.450.20">
    <property type="entry name" value="PAS domain"/>
    <property type="match status" value="1"/>
</dbReference>
<evidence type="ECO:0000256" key="8">
    <source>
        <dbReference type="ARBA" id="ARBA00029447"/>
    </source>
</evidence>
<evidence type="ECO:0000259" key="13">
    <source>
        <dbReference type="PROSITE" id="PS50885"/>
    </source>
</evidence>
<evidence type="ECO:0000313" key="14">
    <source>
        <dbReference type="EMBL" id="SCY37393.1"/>
    </source>
</evidence>
<dbReference type="EMBL" id="FMUX01000008">
    <property type="protein sequence ID" value="SCY37393.1"/>
    <property type="molecule type" value="Genomic_DNA"/>
</dbReference>
<feature type="domain" description="Methyl-accepting transducer" evidence="11">
    <location>
        <begin position="288"/>
        <end position="538"/>
    </location>
</feature>
<dbReference type="SUPFAM" id="SSF58104">
    <property type="entry name" value="Methyl-accepting chemotaxis protein (MCP) signaling domain"/>
    <property type="match status" value="1"/>
</dbReference>
<feature type="domain" description="HAMP" evidence="13">
    <location>
        <begin position="229"/>
        <end position="283"/>
    </location>
</feature>
<dbReference type="PANTHER" id="PTHR32089">
    <property type="entry name" value="METHYL-ACCEPTING CHEMOTAXIS PROTEIN MCPB"/>
    <property type="match status" value="1"/>
</dbReference>
<dbReference type="STRING" id="419481.SAMN05216233_10812"/>
<organism evidence="14 15">
    <name type="scientific">Desulfoluna spongiiphila</name>
    <dbReference type="NCBI Taxonomy" id="419481"/>
    <lineage>
        <taxon>Bacteria</taxon>
        <taxon>Pseudomonadati</taxon>
        <taxon>Thermodesulfobacteriota</taxon>
        <taxon>Desulfobacteria</taxon>
        <taxon>Desulfobacterales</taxon>
        <taxon>Desulfolunaceae</taxon>
        <taxon>Desulfoluna</taxon>
    </lineage>
</organism>
<keyword evidence="5 10" id="KW-1133">Transmembrane helix</keyword>
<feature type="domain" description="T-SNARE coiled-coil homology" evidence="12">
    <location>
        <begin position="461"/>
        <end position="523"/>
    </location>
</feature>
<evidence type="ECO:0000256" key="1">
    <source>
        <dbReference type="ARBA" id="ARBA00004429"/>
    </source>
</evidence>
<proteinExistence type="inferred from homology"/>
<keyword evidence="7 9" id="KW-0807">Transducer</keyword>
<sequence length="574" mass="60469">MFKKVSIKARIYIIIGMVFLLFSGMLFGSFKIGSLAREAGIQQAGEVMLKGQKEKIKVATHAMALSLGNALEKASDSEVVSDVVREVIAPIRYEEDRSGYFFVYDGFEVVCNAANLSLTGQNRKNSKDANGVYYLIELEKAASSGGGFVSYSFQKPGKGVQPKIGYAEKIPGTSYWVGTGVYIDNIEVEKGIIQKVISGQVSRGVTFVAGVAGAFFLLIILPVTLVMALAITRSLRQAINGLRDIAEGEGDLTTRLAITNEDETGELAHWINVFIENLQSIVRDVAENAMGLNSASTELSAVATQLSQGAEEASSRSDSVAAAAEEMNVTMTSVAAASEQASTNVGMVAAASEEMSVTVQEIASNSEKASGITQGAVTKAKTATEKVDLLGVSANEISKVTEAITDISEQTNLLALNATIEAARAGEAGKGFAVVANEIKALAAQTSEATQEIKRQVEGIQGSTRDTVTEIRSISDVIVEVNDIVSTIAASVEEQAVTTREISGNVAQAAQGIEEVNGNVAETSMVSENIAREISAVNSGSAEIASSSTMVSTSAEELSRLSESLTSMVSRFKV</sequence>
<evidence type="ECO:0000313" key="15">
    <source>
        <dbReference type="Proteomes" id="UP000198870"/>
    </source>
</evidence>
<evidence type="ECO:0000256" key="9">
    <source>
        <dbReference type="PROSITE-ProRule" id="PRU00284"/>
    </source>
</evidence>
<evidence type="ECO:0000256" key="5">
    <source>
        <dbReference type="ARBA" id="ARBA00022989"/>
    </source>
</evidence>
<gene>
    <name evidence="14" type="ORF">SAMN05216233_10812</name>
</gene>
<dbReference type="CDD" id="cd06225">
    <property type="entry name" value="HAMP"/>
    <property type="match status" value="1"/>
</dbReference>
<dbReference type="InterPro" id="IPR004089">
    <property type="entry name" value="MCPsignal_dom"/>
</dbReference>
<protein>
    <submittedName>
        <fullName evidence="14">Methyl-accepting chemotaxis sensory transducer with Cache sensor</fullName>
    </submittedName>
</protein>
<dbReference type="PROSITE" id="PS50192">
    <property type="entry name" value="T_SNARE"/>
    <property type="match status" value="1"/>
</dbReference>
<dbReference type="OrthoDB" id="9787709at2"/>
<dbReference type="PANTHER" id="PTHR32089:SF112">
    <property type="entry name" value="LYSOZYME-LIKE PROTEIN-RELATED"/>
    <property type="match status" value="1"/>
</dbReference>
<keyword evidence="4 10" id="KW-0812">Transmembrane</keyword>
<dbReference type="SMART" id="SM00283">
    <property type="entry name" value="MA"/>
    <property type="match status" value="1"/>
</dbReference>
<dbReference type="Pfam" id="PF00015">
    <property type="entry name" value="MCPsignal"/>
    <property type="match status" value="1"/>
</dbReference>
<evidence type="ECO:0000256" key="10">
    <source>
        <dbReference type="SAM" id="Phobius"/>
    </source>
</evidence>
<dbReference type="GO" id="GO:0005886">
    <property type="term" value="C:plasma membrane"/>
    <property type="evidence" value="ECO:0007669"/>
    <property type="project" value="UniProtKB-SubCell"/>
</dbReference>
<dbReference type="Gene3D" id="1.10.8.500">
    <property type="entry name" value="HAMP domain in histidine kinase"/>
    <property type="match status" value="1"/>
</dbReference>